<protein>
    <submittedName>
        <fullName evidence="3">VOC family protein</fullName>
    </submittedName>
</protein>
<dbReference type="InterPro" id="IPR029068">
    <property type="entry name" value="Glyas_Bleomycin-R_OHBP_Dase"/>
</dbReference>
<feature type="domain" description="VOC" evidence="2">
    <location>
        <begin position="10"/>
        <end position="126"/>
    </location>
</feature>
<dbReference type="PROSITE" id="PS51819">
    <property type="entry name" value="VOC"/>
    <property type="match status" value="2"/>
</dbReference>
<dbReference type="Pfam" id="PF00903">
    <property type="entry name" value="Glyoxalase"/>
    <property type="match status" value="2"/>
</dbReference>
<evidence type="ECO:0000259" key="2">
    <source>
        <dbReference type="PROSITE" id="PS51819"/>
    </source>
</evidence>
<name>A0ABR9AWR2_9BACL</name>
<keyword evidence="4" id="KW-1185">Reference proteome</keyword>
<dbReference type="PANTHER" id="PTHR43279">
    <property type="entry name" value="CATECHOL-2,3-DIOXYGENASE"/>
    <property type="match status" value="1"/>
</dbReference>
<dbReference type="Gene3D" id="3.10.180.10">
    <property type="entry name" value="2,3-Dihydroxybiphenyl 1,2-Dioxygenase, domain 1"/>
    <property type="match status" value="2"/>
</dbReference>
<organism evidence="3 4">
    <name type="scientific">Paenibacillus arenosi</name>
    <dbReference type="NCBI Taxonomy" id="2774142"/>
    <lineage>
        <taxon>Bacteria</taxon>
        <taxon>Bacillati</taxon>
        <taxon>Bacillota</taxon>
        <taxon>Bacilli</taxon>
        <taxon>Bacillales</taxon>
        <taxon>Paenibacillaceae</taxon>
        <taxon>Paenibacillus</taxon>
    </lineage>
</organism>
<dbReference type="RefSeq" id="WP_192024964.1">
    <property type="nucleotide sequence ID" value="NZ_JACYTN010000005.1"/>
</dbReference>
<dbReference type="InterPro" id="IPR018146">
    <property type="entry name" value="Glyoxalase_1_CS"/>
</dbReference>
<keyword evidence="1" id="KW-0479">Metal-binding</keyword>
<accession>A0ABR9AWR2</accession>
<dbReference type="PANTHER" id="PTHR43279:SF1">
    <property type="entry name" value="CATECHOL-2,3-DIOXYGENASE"/>
    <property type="match status" value="1"/>
</dbReference>
<reference evidence="3 4" key="1">
    <citation type="submission" date="2020-09" db="EMBL/GenBank/DDBJ databases">
        <title>Paenibacillus sp. CAU 1523 isolated from sand of Haeundae Beach.</title>
        <authorList>
            <person name="Kim W."/>
        </authorList>
    </citation>
    <scope>NUCLEOTIDE SEQUENCE [LARGE SCALE GENOMIC DNA]</scope>
    <source>
        <strain evidence="3 4">CAU 1523</strain>
    </source>
</reference>
<dbReference type="InterPro" id="IPR004360">
    <property type="entry name" value="Glyas_Fos-R_dOase_dom"/>
</dbReference>
<dbReference type="EMBL" id="JACYTN010000005">
    <property type="protein sequence ID" value="MBD8498579.1"/>
    <property type="molecule type" value="Genomic_DNA"/>
</dbReference>
<evidence type="ECO:0000256" key="1">
    <source>
        <dbReference type="ARBA" id="ARBA00022723"/>
    </source>
</evidence>
<dbReference type="Proteomes" id="UP000634529">
    <property type="component" value="Unassembled WGS sequence"/>
</dbReference>
<evidence type="ECO:0000313" key="3">
    <source>
        <dbReference type="EMBL" id="MBD8498579.1"/>
    </source>
</evidence>
<evidence type="ECO:0000313" key="4">
    <source>
        <dbReference type="Proteomes" id="UP000634529"/>
    </source>
</evidence>
<dbReference type="SUPFAM" id="SSF54593">
    <property type="entry name" value="Glyoxalase/Bleomycin resistance protein/Dihydroxybiphenyl dioxygenase"/>
    <property type="match status" value="2"/>
</dbReference>
<feature type="domain" description="VOC" evidence="2">
    <location>
        <begin position="167"/>
        <end position="281"/>
    </location>
</feature>
<dbReference type="InterPro" id="IPR037523">
    <property type="entry name" value="VOC_core"/>
</dbReference>
<dbReference type="CDD" id="cd16359">
    <property type="entry name" value="VOC_BsCatE_like_C"/>
    <property type="match status" value="1"/>
</dbReference>
<comment type="caution">
    <text evidence="3">The sequence shown here is derived from an EMBL/GenBank/DDBJ whole genome shotgun (WGS) entry which is preliminary data.</text>
</comment>
<gene>
    <name evidence="3" type="ORF">IFO66_09740</name>
</gene>
<sequence length="281" mass="31387">MQFHREPNTFVGQVNLKVQNIERSLTFYQEVIGFKVLNRSDKSAELTADGKTSLLKIEQPEHVLPKQPRTTGLYHFALLLPERSDLAHVVRHFVELNIQIGSADHLVSEALYLSDPDGNGIEIYADRNPNAWEWHNDIVAMTTEALNFPELMTNETGKWSGLPEGTIMGHIHLHVADLARAEQFYIKGLGFKVVNRFGPQALFISTGKYHHHIGLNTWAGVGAPTPAPNSTGLESYAIVFPTDADRQRVIAQLKEIGETVQEENGHLITTDPSGNRIQLQV</sequence>
<proteinExistence type="predicted"/>
<dbReference type="PROSITE" id="PS00934">
    <property type="entry name" value="GLYOXALASE_I_1"/>
    <property type="match status" value="1"/>
</dbReference>